<feature type="region of interest" description="Disordered" evidence="4">
    <location>
        <begin position="482"/>
        <end position="556"/>
    </location>
</feature>
<name>A0ABP9EF63_9ACTN</name>
<dbReference type="EMBL" id="BAABIS010000001">
    <property type="protein sequence ID" value="GAA4876561.1"/>
    <property type="molecule type" value="Genomic_DNA"/>
</dbReference>
<evidence type="ECO:0000259" key="5">
    <source>
        <dbReference type="PROSITE" id="PS50043"/>
    </source>
</evidence>
<keyword evidence="1" id="KW-0805">Transcription regulation</keyword>
<evidence type="ECO:0000256" key="1">
    <source>
        <dbReference type="ARBA" id="ARBA00023015"/>
    </source>
</evidence>
<gene>
    <name evidence="6" type="ORF">GCM10023235_65330</name>
</gene>
<dbReference type="PRINTS" id="PR00038">
    <property type="entry name" value="HTHLUXR"/>
</dbReference>
<dbReference type="PANTHER" id="PTHR44688">
    <property type="entry name" value="DNA-BINDING TRANSCRIPTIONAL ACTIVATOR DEVR_DOSR"/>
    <property type="match status" value="1"/>
</dbReference>
<feature type="compositionally biased region" description="Low complexity" evidence="4">
    <location>
        <begin position="485"/>
        <end position="505"/>
    </location>
</feature>
<evidence type="ECO:0000256" key="2">
    <source>
        <dbReference type="ARBA" id="ARBA00023125"/>
    </source>
</evidence>
<dbReference type="SUPFAM" id="SSF48452">
    <property type="entry name" value="TPR-like"/>
    <property type="match status" value="1"/>
</dbReference>
<feature type="compositionally biased region" description="Low complexity" evidence="4">
    <location>
        <begin position="534"/>
        <end position="544"/>
    </location>
</feature>
<dbReference type="PROSITE" id="PS50043">
    <property type="entry name" value="HTH_LUXR_2"/>
    <property type="match status" value="1"/>
</dbReference>
<sequence>MSLSGLPFVGRRAELSALRSALRRPTVRAAVVTGPPGAGKSRTGEEFLVAAEQAGHRCWRIRATEAAAAVPLLALAPLLPPQHADDPVELFREVARKVTGGGPRPVVLVDDAHRLDPTSLSLLGLLAEQAGLFLVATLPAETDLPEILRTWWRQDTLRHVPLDPFGPQETGELLHAALGGPVAAPARAAFDTAGGGNPLLLRELLRTAVTAGTLRDIRGIWCLDGSLDQLTVDGLVPDLLRDLPREQRTVLELLAHCGPVGLDDALHHATADALAELEELDLLTVWTDDRRTHTALAHAWHAPLLRARTTLVRARALLLGQAARVRAHGARRGGDELALACWDLDATGTACPDLLVRAAGQALRSDDVPTMCRLARAALLHGPNVAAGLMLGEALGQQGDFAEALPVLRDAFAAARTGTDVAAAAVTLATTLFYGVEQPADAMAVLTGATTRIGPHPALTACEATLLTAAGRTAEAQLALTRHPAAATTAEQPATGAAVPATASALHQPAAGASEPTSVPAARAGQPAPPPQQQPAAGASGPAAVTEPPAGGGSQGSVLELQARLRVEMASGRVADAVETCRTAYAAHRRLADRSAVYYPARNLYLLAVALLEAGRLPEGEAAAREGQAAMLRSPVPALTAWFPWALGRIALERGRPASALAHFREARAQARLRRQPFVERRALAGAVLAAAHLGQVAPEAAELDGPAGPDAPVRAWDTVRAQAWATLCAGNLPTAAALLRSAAGHALADGEVTAAVAMLDDLVRWGVAEEADALAAAAARMQGPYAAARAELALAAGAGRAEALEAAAERLAGLGADLRAAEGFAAAALAWQAAGHRGRSARAAQRSQDLAAGCEGAATPGLTPLPGADPLSSREREIALMAARGRTSREIAAECVLSTRTVDNHLARIYRKLGISNRTELPGILLPAAGV</sequence>
<dbReference type="Gene3D" id="1.10.10.10">
    <property type="entry name" value="Winged helix-like DNA-binding domain superfamily/Winged helix DNA-binding domain"/>
    <property type="match status" value="1"/>
</dbReference>
<keyword evidence="2" id="KW-0238">DNA-binding</keyword>
<dbReference type="Pfam" id="PF00196">
    <property type="entry name" value="GerE"/>
    <property type="match status" value="1"/>
</dbReference>
<feature type="domain" description="HTH luxR-type" evidence="5">
    <location>
        <begin position="865"/>
        <end position="931"/>
    </location>
</feature>
<evidence type="ECO:0000256" key="4">
    <source>
        <dbReference type="SAM" id="MobiDB-lite"/>
    </source>
</evidence>
<dbReference type="PROSITE" id="PS00622">
    <property type="entry name" value="HTH_LUXR_1"/>
    <property type="match status" value="1"/>
</dbReference>
<dbReference type="InterPro" id="IPR016032">
    <property type="entry name" value="Sig_transdc_resp-reg_C-effctor"/>
</dbReference>
<proteinExistence type="predicted"/>
<dbReference type="SUPFAM" id="SSF46894">
    <property type="entry name" value="C-terminal effector domain of the bipartite response regulators"/>
    <property type="match status" value="1"/>
</dbReference>
<evidence type="ECO:0000313" key="6">
    <source>
        <dbReference type="EMBL" id="GAA4876561.1"/>
    </source>
</evidence>
<protein>
    <recommendedName>
        <fullName evidence="5">HTH luxR-type domain-containing protein</fullName>
    </recommendedName>
</protein>
<comment type="caution">
    <text evidence="6">The sequence shown here is derived from an EMBL/GenBank/DDBJ whole genome shotgun (WGS) entry which is preliminary data.</text>
</comment>
<accession>A0ABP9EF63</accession>
<dbReference type="SMART" id="SM00421">
    <property type="entry name" value="HTH_LUXR"/>
    <property type="match status" value="1"/>
</dbReference>
<dbReference type="InterPro" id="IPR027417">
    <property type="entry name" value="P-loop_NTPase"/>
</dbReference>
<keyword evidence="3" id="KW-0804">Transcription</keyword>
<dbReference type="Proteomes" id="UP001501752">
    <property type="component" value="Unassembled WGS sequence"/>
</dbReference>
<evidence type="ECO:0000256" key="3">
    <source>
        <dbReference type="ARBA" id="ARBA00023163"/>
    </source>
</evidence>
<dbReference type="InterPro" id="IPR036388">
    <property type="entry name" value="WH-like_DNA-bd_sf"/>
</dbReference>
<keyword evidence="7" id="KW-1185">Reference proteome</keyword>
<dbReference type="InterPro" id="IPR011990">
    <property type="entry name" value="TPR-like_helical_dom_sf"/>
</dbReference>
<dbReference type="CDD" id="cd06170">
    <property type="entry name" value="LuxR_C_like"/>
    <property type="match status" value="1"/>
</dbReference>
<evidence type="ECO:0000313" key="7">
    <source>
        <dbReference type="Proteomes" id="UP001501752"/>
    </source>
</evidence>
<dbReference type="Pfam" id="PF13191">
    <property type="entry name" value="AAA_16"/>
    <property type="match status" value="1"/>
</dbReference>
<dbReference type="PANTHER" id="PTHR44688:SF16">
    <property type="entry name" value="DNA-BINDING TRANSCRIPTIONAL ACTIVATOR DEVR_DOSR"/>
    <property type="match status" value="1"/>
</dbReference>
<dbReference type="InterPro" id="IPR000792">
    <property type="entry name" value="Tscrpt_reg_LuxR_C"/>
</dbReference>
<organism evidence="6 7">
    <name type="scientific">Kitasatospora terrestris</name>
    <dbReference type="NCBI Taxonomy" id="258051"/>
    <lineage>
        <taxon>Bacteria</taxon>
        <taxon>Bacillati</taxon>
        <taxon>Actinomycetota</taxon>
        <taxon>Actinomycetes</taxon>
        <taxon>Kitasatosporales</taxon>
        <taxon>Streptomycetaceae</taxon>
        <taxon>Kitasatospora</taxon>
    </lineage>
</organism>
<dbReference type="InterPro" id="IPR041664">
    <property type="entry name" value="AAA_16"/>
</dbReference>
<reference evidence="7" key="1">
    <citation type="journal article" date="2019" name="Int. J. Syst. Evol. Microbiol.">
        <title>The Global Catalogue of Microorganisms (GCM) 10K type strain sequencing project: providing services to taxonomists for standard genome sequencing and annotation.</title>
        <authorList>
            <consortium name="The Broad Institute Genomics Platform"/>
            <consortium name="The Broad Institute Genome Sequencing Center for Infectious Disease"/>
            <person name="Wu L."/>
            <person name="Ma J."/>
        </authorList>
    </citation>
    <scope>NUCLEOTIDE SEQUENCE [LARGE SCALE GENOMIC DNA]</scope>
    <source>
        <strain evidence="7">JCM 13006</strain>
    </source>
</reference>
<dbReference type="Gene3D" id="3.40.50.300">
    <property type="entry name" value="P-loop containing nucleotide triphosphate hydrolases"/>
    <property type="match status" value="1"/>
</dbReference>
<dbReference type="SUPFAM" id="SSF52540">
    <property type="entry name" value="P-loop containing nucleoside triphosphate hydrolases"/>
    <property type="match status" value="1"/>
</dbReference>